<reference evidence="2 3" key="1">
    <citation type="submission" date="2017-09" db="EMBL/GenBank/DDBJ databases">
        <title>Depth-based differentiation of microbial function through sediment-hosted aquifers and enrichment of novel symbionts in the deep terrestrial subsurface.</title>
        <authorList>
            <person name="Probst A.J."/>
            <person name="Ladd B."/>
            <person name="Jarett J.K."/>
            <person name="Geller-Mcgrath D.E."/>
            <person name="Sieber C.M."/>
            <person name="Emerson J.B."/>
            <person name="Anantharaman K."/>
            <person name="Thomas B.C."/>
            <person name="Malmstrom R."/>
            <person name="Stieglmeier M."/>
            <person name="Klingl A."/>
            <person name="Woyke T."/>
            <person name="Ryan C.M."/>
            <person name="Banfield J.F."/>
        </authorList>
    </citation>
    <scope>NUCLEOTIDE SEQUENCE [LARGE SCALE GENOMIC DNA]</scope>
    <source>
        <strain evidence="2">CG23_combo_of_CG06-09_8_20_14_all_47_9</strain>
    </source>
</reference>
<evidence type="ECO:0000256" key="1">
    <source>
        <dbReference type="SAM" id="Phobius"/>
    </source>
</evidence>
<evidence type="ECO:0000313" key="3">
    <source>
        <dbReference type="Proteomes" id="UP000231081"/>
    </source>
</evidence>
<dbReference type="AlphaFoldDB" id="A0A2H0B221"/>
<comment type="caution">
    <text evidence="2">The sequence shown here is derived from an EMBL/GenBank/DDBJ whole genome shotgun (WGS) entry which is preliminary data.</text>
</comment>
<protein>
    <submittedName>
        <fullName evidence="2">Uncharacterized protein</fullName>
    </submittedName>
</protein>
<keyword evidence="1" id="KW-0812">Transmembrane</keyword>
<sequence length="212" mass="22509">MPRLSIPNAIALGVVVMAIGWLVLRQPANLPIGKPDSSPILTVQLPVPDQTSVAALQATMAGLLQRLEVLEAGQSTEPLPASSPQISPEPLVAKPVFQTQVLYLGSGNTIERIWTETAAQLWLNSANYPSGVQAVFEAGLSIIGGEAWARLKNKTTGAVIFISEVSHNNNTVVWKTAPAFKLHPGNNLYVVEIKSSSGETANLAGSRIQLSQ</sequence>
<dbReference type="EMBL" id="PCSQ01000149">
    <property type="protein sequence ID" value="PIP51715.1"/>
    <property type="molecule type" value="Genomic_DNA"/>
</dbReference>
<organism evidence="2 3">
    <name type="scientific">Candidatus Beckwithbacteria bacterium CG23_combo_of_CG06-09_8_20_14_all_47_9</name>
    <dbReference type="NCBI Taxonomy" id="1974498"/>
    <lineage>
        <taxon>Bacteria</taxon>
        <taxon>Candidatus Beckwithiibacteriota</taxon>
    </lineage>
</organism>
<keyword evidence="1" id="KW-1133">Transmembrane helix</keyword>
<proteinExistence type="predicted"/>
<feature type="transmembrane region" description="Helical" evidence="1">
    <location>
        <begin position="6"/>
        <end position="24"/>
    </location>
</feature>
<keyword evidence="1" id="KW-0472">Membrane</keyword>
<accession>A0A2H0B221</accession>
<name>A0A2H0B221_9BACT</name>
<gene>
    <name evidence="2" type="ORF">COX09_05555</name>
</gene>
<evidence type="ECO:0000313" key="2">
    <source>
        <dbReference type="EMBL" id="PIP51715.1"/>
    </source>
</evidence>
<dbReference type="Proteomes" id="UP000231081">
    <property type="component" value="Unassembled WGS sequence"/>
</dbReference>